<reference evidence="2" key="1">
    <citation type="journal article" date="2023" name="Hortic. Res.">
        <title>A chromosome-level phased genome enabling allele-level studies in sweet orange: a case study on citrus Huanglongbing tolerance.</title>
        <authorList>
            <person name="Wu B."/>
            <person name="Yu Q."/>
            <person name="Deng Z."/>
            <person name="Duan Y."/>
            <person name="Luo F."/>
            <person name="Gmitter F. Jr."/>
        </authorList>
    </citation>
    <scope>NUCLEOTIDE SEQUENCE [LARGE SCALE GENOMIC DNA]</scope>
    <source>
        <strain evidence="2">cv. Valencia</strain>
    </source>
</reference>
<organism evidence="1 2">
    <name type="scientific">Citrus sinensis</name>
    <name type="common">Sweet orange</name>
    <name type="synonym">Citrus aurantium var. sinensis</name>
    <dbReference type="NCBI Taxonomy" id="2711"/>
    <lineage>
        <taxon>Eukaryota</taxon>
        <taxon>Viridiplantae</taxon>
        <taxon>Streptophyta</taxon>
        <taxon>Embryophyta</taxon>
        <taxon>Tracheophyta</taxon>
        <taxon>Spermatophyta</taxon>
        <taxon>Magnoliopsida</taxon>
        <taxon>eudicotyledons</taxon>
        <taxon>Gunneridae</taxon>
        <taxon>Pentapetalae</taxon>
        <taxon>rosids</taxon>
        <taxon>malvids</taxon>
        <taxon>Sapindales</taxon>
        <taxon>Rutaceae</taxon>
        <taxon>Aurantioideae</taxon>
        <taxon>Citrus</taxon>
    </lineage>
</organism>
<sequence length="223" mass="24858">MEQCSKESKVIPDSVMDSLKKSLYNVEQVKAHLLKLISLSDPDVLAEMPPLERAQSLFLVAKATTTLYTLRLRCSGVHPDDHPVKSELIGISSLKTFAKSELLSFCRLLSAPMRPSTTLNYQAATRFIEHSLPDLTHEFVNSSRAAQRKSMKGIARGEGPRIKYTDRSAQKKRKFQSSEKMSVQTAAKEFLEKASRELLGDTQGGFKGPLQIDASDKDDQPMD</sequence>
<proteinExistence type="predicted"/>
<accession>A0ACB8NN01</accession>
<evidence type="ECO:0000313" key="2">
    <source>
        <dbReference type="Proteomes" id="UP000829398"/>
    </source>
</evidence>
<keyword evidence="2" id="KW-1185">Reference proteome</keyword>
<dbReference type="EMBL" id="CM039170">
    <property type="protein sequence ID" value="KAH9798760.1"/>
    <property type="molecule type" value="Genomic_DNA"/>
</dbReference>
<name>A0ACB8NN01_CITSI</name>
<dbReference type="Proteomes" id="UP000829398">
    <property type="component" value="Chromosome 1"/>
</dbReference>
<gene>
    <name evidence="1" type="ORF">KPL71_000136</name>
</gene>
<comment type="caution">
    <text evidence="1">The sequence shown here is derived from an EMBL/GenBank/DDBJ whole genome shotgun (WGS) entry which is preliminary data.</text>
</comment>
<protein>
    <submittedName>
        <fullName evidence="1">Nuclear nucleic acid-binding protein c1d</fullName>
    </submittedName>
</protein>
<evidence type="ECO:0000313" key="1">
    <source>
        <dbReference type="EMBL" id="KAH9798760.1"/>
    </source>
</evidence>